<name>A0A0N4YSP0_NIPBR</name>
<gene>
    <name evidence="1" type="ORF">NBR_LOCUS20263</name>
</gene>
<protein>
    <submittedName>
        <fullName evidence="1 3">Uncharacterized protein</fullName>
    </submittedName>
</protein>
<dbReference type="EMBL" id="UYSL01024965">
    <property type="protein sequence ID" value="VDL84000.1"/>
    <property type="molecule type" value="Genomic_DNA"/>
</dbReference>
<sequence>MIPTKRESTSDVDFGSETKRLRRDKAAVLEITRWVHPGILLSHNFPLIASSFSVHQSKVIPEGERPDADAENSGIATLPLENAPIETANAAISPRSVLSRTDNDLTLTRLRCLDIDTAAVNSHLDEKGNFRRFTAAPNGEKELRRERGELLVKLFKQYPPLAVNDAFGSRLEMLTVEKVKKLLTYYKKKEEGLFDSTCVLHIFLYK</sequence>
<organism evidence="3">
    <name type="scientific">Nippostrongylus brasiliensis</name>
    <name type="common">Rat hookworm</name>
    <dbReference type="NCBI Taxonomy" id="27835"/>
    <lineage>
        <taxon>Eukaryota</taxon>
        <taxon>Metazoa</taxon>
        <taxon>Ecdysozoa</taxon>
        <taxon>Nematoda</taxon>
        <taxon>Chromadorea</taxon>
        <taxon>Rhabditida</taxon>
        <taxon>Rhabditina</taxon>
        <taxon>Rhabditomorpha</taxon>
        <taxon>Strongyloidea</taxon>
        <taxon>Heligmosomidae</taxon>
        <taxon>Nippostrongylus</taxon>
    </lineage>
</organism>
<accession>A0A0N4YSP0</accession>
<dbReference type="WBParaSite" id="NBR_0002026201-mRNA-1">
    <property type="protein sequence ID" value="NBR_0002026201-mRNA-1"/>
    <property type="gene ID" value="NBR_0002026201"/>
</dbReference>
<keyword evidence="2" id="KW-1185">Reference proteome</keyword>
<reference evidence="1 2" key="2">
    <citation type="submission" date="2018-11" db="EMBL/GenBank/DDBJ databases">
        <authorList>
            <consortium name="Pathogen Informatics"/>
        </authorList>
    </citation>
    <scope>NUCLEOTIDE SEQUENCE [LARGE SCALE GENOMIC DNA]</scope>
</reference>
<evidence type="ECO:0000313" key="3">
    <source>
        <dbReference type="WBParaSite" id="NBR_0002026201-mRNA-1"/>
    </source>
</evidence>
<dbReference type="Proteomes" id="UP000271162">
    <property type="component" value="Unassembled WGS sequence"/>
</dbReference>
<dbReference type="AlphaFoldDB" id="A0A0N4YSP0"/>
<evidence type="ECO:0000313" key="2">
    <source>
        <dbReference type="Proteomes" id="UP000271162"/>
    </source>
</evidence>
<proteinExistence type="predicted"/>
<reference evidence="3" key="1">
    <citation type="submission" date="2017-02" db="UniProtKB">
        <authorList>
            <consortium name="WormBaseParasite"/>
        </authorList>
    </citation>
    <scope>IDENTIFICATION</scope>
</reference>
<evidence type="ECO:0000313" key="1">
    <source>
        <dbReference type="EMBL" id="VDL84000.1"/>
    </source>
</evidence>